<dbReference type="EMBL" id="WFLN01000007">
    <property type="protein sequence ID" value="KAB8029884.1"/>
    <property type="molecule type" value="Genomic_DNA"/>
</dbReference>
<feature type="transmembrane region" description="Helical" evidence="2">
    <location>
        <begin position="39"/>
        <end position="60"/>
    </location>
</feature>
<comment type="caution">
    <text evidence="4">The sequence shown here is derived from an EMBL/GenBank/DDBJ whole genome shotgun (WGS) entry which is preliminary data.</text>
</comment>
<evidence type="ECO:0000313" key="4">
    <source>
        <dbReference type="EMBL" id="KAB8029884.1"/>
    </source>
</evidence>
<dbReference type="AlphaFoldDB" id="A0A833JEJ5"/>
<protein>
    <submittedName>
        <fullName evidence="4">Transposase</fullName>
    </submittedName>
</protein>
<dbReference type="Proteomes" id="UP000442694">
    <property type="component" value="Unassembled WGS sequence"/>
</dbReference>
<name>A0A833JEJ5_9BACT</name>
<dbReference type="RefSeq" id="WP_152213227.1">
    <property type="nucleotide sequence ID" value="NZ_WFLN01000007.1"/>
</dbReference>
<evidence type="ECO:0000259" key="3">
    <source>
        <dbReference type="Pfam" id="PF07282"/>
    </source>
</evidence>
<organism evidence="4 5">
    <name type="scientific">Fluviispira multicolorata</name>
    <dbReference type="NCBI Taxonomy" id="2654512"/>
    <lineage>
        <taxon>Bacteria</taxon>
        <taxon>Pseudomonadati</taxon>
        <taxon>Bdellovibrionota</taxon>
        <taxon>Oligoflexia</taxon>
        <taxon>Silvanigrellales</taxon>
        <taxon>Silvanigrellaceae</taxon>
        <taxon>Fluviispira</taxon>
    </lineage>
</organism>
<gene>
    <name evidence="4" type="ORF">GCL57_10125</name>
</gene>
<dbReference type="InterPro" id="IPR010095">
    <property type="entry name" value="Cas12f1-like_TNB"/>
</dbReference>
<evidence type="ECO:0000256" key="1">
    <source>
        <dbReference type="ARBA" id="ARBA00023125"/>
    </source>
</evidence>
<keyword evidence="1" id="KW-0238">DNA-binding</keyword>
<keyword evidence="2" id="KW-0472">Membrane</keyword>
<keyword evidence="5" id="KW-1185">Reference proteome</keyword>
<evidence type="ECO:0000313" key="5">
    <source>
        <dbReference type="Proteomes" id="UP000442694"/>
    </source>
</evidence>
<dbReference type="GO" id="GO:0003677">
    <property type="term" value="F:DNA binding"/>
    <property type="evidence" value="ECO:0007669"/>
    <property type="project" value="UniProtKB-KW"/>
</dbReference>
<sequence>MYSRCREILPRIGLGIRTRACEICNTIHDRDVNASINILNAYMIPLASFSHLSIFTPILIKLRIDQYLK</sequence>
<keyword evidence="2" id="KW-1133">Transmembrane helix</keyword>
<reference evidence="4 5" key="1">
    <citation type="submission" date="2019-10" db="EMBL/GenBank/DDBJ databases">
        <title>New genus of Silvanigrellaceae.</title>
        <authorList>
            <person name="Pitt A."/>
            <person name="Hahn M.W."/>
        </authorList>
    </citation>
    <scope>NUCLEOTIDE SEQUENCE [LARGE SCALE GENOMIC DNA]</scope>
    <source>
        <strain evidence="4 5">33A1-SZDP</strain>
    </source>
</reference>
<keyword evidence="2" id="KW-0812">Transmembrane</keyword>
<proteinExistence type="predicted"/>
<accession>A0A833JEJ5</accession>
<evidence type="ECO:0000256" key="2">
    <source>
        <dbReference type="SAM" id="Phobius"/>
    </source>
</evidence>
<feature type="domain" description="Cas12f1-like TNB" evidence="3">
    <location>
        <begin position="3"/>
        <end position="38"/>
    </location>
</feature>
<dbReference type="Pfam" id="PF07282">
    <property type="entry name" value="Cas12f1-like_TNB"/>
    <property type="match status" value="1"/>
</dbReference>